<dbReference type="CDD" id="cd01034">
    <property type="entry name" value="EriC_like"/>
    <property type="match status" value="1"/>
</dbReference>
<sequence length="497" mass="51330">MEGPLDTERTERTMASFRISRLAMWRRSRAMNAPRLWKSRFVFWLGALAIGAISAGFAIAADFAQKTFAAFAATEDFRLAPLIVTPLGFVACAWVARSWIPNSQGSGIPQAMAARVLRDLPDRGAMLSLKIAVGKVALTVAGLFCGASIGREGPTVQVGASIMMAAGRFGGIPAGRGLILAGSAAGIAAAFNTPVAGIVFAIEEMSRAYKARTNGVVLITVIIAGLSSLGILGNYTYFGHSDALANGWRDWVMVLVCGLVGGLAGALFSRGTILITRRLRRWRSASAGRKTVIVALVAGIVTAVAGVACDGLTWGTGYDVARAAIEGQAPPPTYFLAKLVSTLAATVSGIPGGLFAPSLSVGAGLGATVALILSTEVGLAAILGMAGYFAGVTQAPMTAFVIIIEMTGNHEIIVPVMAAAMLGYGTSRFISPEPLYATLSRLFVADALRQARAAGAAGRAAAAQEVAAVAEAEAVFDDREPEDQTPAEPGKNGDGPR</sequence>
<evidence type="ECO:0000256" key="4">
    <source>
        <dbReference type="ARBA" id="ARBA00022989"/>
    </source>
</evidence>
<evidence type="ECO:0000256" key="10">
    <source>
        <dbReference type="SAM" id="MobiDB-lite"/>
    </source>
</evidence>
<feature type="transmembrane region" description="Helical" evidence="11">
    <location>
        <begin position="292"/>
        <end position="314"/>
    </location>
</feature>
<keyword evidence="9" id="KW-0407">Ion channel</keyword>
<feature type="transmembrane region" description="Helical" evidence="11">
    <location>
        <begin position="127"/>
        <end position="149"/>
    </location>
</feature>
<feature type="transmembrane region" description="Helical" evidence="11">
    <location>
        <begin position="368"/>
        <end position="392"/>
    </location>
</feature>
<comment type="subcellular location">
    <subcellularLocation>
        <location evidence="1">Membrane</location>
        <topology evidence="1">Multi-pass membrane protein</topology>
    </subcellularLocation>
</comment>
<gene>
    <name evidence="12" type="primary">clcA_5</name>
    <name evidence="12" type="ORF">SDC9_16945</name>
</gene>
<feature type="transmembrane region" description="Helical" evidence="11">
    <location>
        <begin position="334"/>
        <end position="356"/>
    </location>
</feature>
<keyword evidence="4 11" id="KW-1133">Transmembrane helix</keyword>
<evidence type="ECO:0000256" key="5">
    <source>
        <dbReference type="ARBA" id="ARBA00023065"/>
    </source>
</evidence>
<reference evidence="12" key="1">
    <citation type="submission" date="2019-08" db="EMBL/GenBank/DDBJ databases">
        <authorList>
            <person name="Kucharzyk K."/>
            <person name="Murdoch R.W."/>
            <person name="Higgins S."/>
            <person name="Loffler F."/>
        </authorList>
    </citation>
    <scope>NUCLEOTIDE SEQUENCE</scope>
</reference>
<organism evidence="12">
    <name type="scientific">bioreactor metagenome</name>
    <dbReference type="NCBI Taxonomy" id="1076179"/>
    <lineage>
        <taxon>unclassified sequences</taxon>
        <taxon>metagenomes</taxon>
        <taxon>ecological metagenomes</taxon>
    </lineage>
</organism>
<evidence type="ECO:0000256" key="6">
    <source>
        <dbReference type="ARBA" id="ARBA00023136"/>
    </source>
</evidence>
<dbReference type="Pfam" id="PF00654">
    <property type="entry name" value="Voltage_CLC"/>
    <property type="match status" value="1"/>
</dbReference>
<dbReference type="Gene3D" id="1.10.3080.10">
    <property type="entry name" value="Clc chloride channel"/>
    <property type="match status" value="1"/>
</dbReference>
<feature type="transmembrane region" description="Helical" evidence="11">
    <location>
        <begin position="252"/>
        <end position="271"/>
    </location>
</feature>
<keyword evidence="6 11" id="KW-0472">Membrane</keyword>
<dbReference type="InterPro" id="IPR001807">
    <property type="entry name" value="ClC"/>
</dbReference>
<comment type="caution">
    <text evidence="12">The sequence shown here is derived from an EMBL/GenBank/DDBJ whole genome shotgun (WGS) entry which is preliminary data.</text>
</comment>
<dbReference type="GO" id="GO:0034707">
    <property type="term" value="C:chloride channel complex"/>
    <property type="evidence" value="ECO:0007669"/>
    <property type="project" value="UniProtKB-KW"/>
</dbReference>
<keyword evidence="2" id="KW-0813">Transport</keyword>
<evidence type="ECO:0000256" key="2">
    <source>
        <dbReference type="ARBA" id="ARBA00022448"/>
    </source>
</evidence>
<dbReference type="SUPFAM" id="SSF81340">
    <property type="entry name" value="Clc chloride channel"/>
    <property type="match status" value="1"/>
</dbReference>
<keyword evidence="5" id="KW-0406">Ion transport</keyword>
<dbReference type="InterPro" id="IPR050368">
    <property type="entry name" value="ClC-type_chloride_channel"/>
</dbReference>
<keyword evidence="7" id="KW-0869">Chloride channel</keyword>
<protein>
    <submittedName>
        <fullName evidence="12">H(+)/Cl(-) exchange transporter ClcA</fullName>
    </submittedName>
</protein>
<feature type="transmembrane region" description="Helical" evidence="11">
    <location>
        <begin position="79"/>
        <end position="96"/>
    </location>
</feature>
<feature type="transmembrane region" description="Helical" evidence="11">
    <location>
        <begin position="178"/>
        <end position="202"/>
    </location>
</feature>
<dbReference type="AlphaFoldDB" id="A0A644TW16"/>
<keyword evidence="8" id="KW-0868">Chloride</keyword>
<feature type="transmembrane region" description="Helical" evidence="11">
    <location>
        <begin position="214"/>
        <end position="232"/>
    </location>
</feature>
<evidence type="ECO:0000256" key="7">
    <source>
        <dbReference type="ARBA" id="ARBA00023173"/>
    </source>
</evidence>
<feature type="region of interest" description="Disordered" evidence="10">
    <location>
        <begin position="475"/>
        <end position="497"/>
    </location>
</feature>
<evidence type="ECO:0000256" key="1">
    <source>
        <dbReference type="ARBA" id="ARBA00004141"/>
    </source>
</evidence>
<evidence type="ECO:0000313" key="12">
    <source>
        <dbReference type="EMBL" id="MPL71174.1"/>
    </source>
</evidence>
<dbReference type="PRINTS" id="PR00762">
    <property type="entry name" value="CLCHANNEL"/>
</dbReference>
<dbReference type="EMBL" id="VSSQ01000057">
    <property type="protein sequence ID" value="MPL71174.1"/>
    <property type="molecule type" value="Genomic_DNA"/>
</dbReference>
<keyword evidence="3 11" id="KW-0812">Transmembrane</keyword>
<evidence type="ECO:0000256" key="11">
    <source>
        <dbReference type="SAM" id="Phobius"/>
    </source>
</evidence>
<name>A0A644TW16_9ZZZZ</name>
<dbReference type="GO" id="GO:0005254">
    <property type="term" value="F:chloride channel activity"/>
    <property type="evidence" value="ECO:0007669"/>
    <property type="project" value="UniProtKB-KW"/>
</dbReference>
<evidence type="ECO:0000256" key="3">
    <source>
        <dbReference type="ARBA" id="ARBA00022692"/>
    </source>
</evidence>
<dbReference type="PANTHER" id="PTHR43427:SF6">
    <property type="entry name" value="CHLORIDE CHANNEL PROTEIN CLC-E"/>
    <property type="match status" value="1"/>
</dbReference>
<dbReference type="InterPro" id="IPR014743">
    <property type="entry name" value="Cl-channel_core"/>
</dbReference>
<evidence type="ECO:0000256" key="8">
    <source>
        <dbReference type="ARBA" id="ARBA00023214"/>
    </source>
</evidence>
<dbReference type="PANTHER" id="PTHR43427">
    <property type="entry name" value="CHLORIDE CHANNEL PROTEIN CLC-E"/>
    <property type="match status" value="1"/>
</dbReference>
<evidence type="ECO:0000256" key="9">
    <source>
        <dbReference type="ARBA" id="ARBA00023303"/>
    </source>
</evidence>
<accession>A0A644TW16</accession>
<proteinExistence type="predicted"/>